<name>A0A9D4N5Q0_DREPO</name>
<dbReference type="Proteomes" id="UP000828390">
    <property type="component" value="Unassembled WGS sequence"/>
</dbReference>
<evidence type="ECO:0000313" key="1">
    <source>
        <dbReference type="EMBL" id="KAH3887217.1"/>
    </source>
</evidence>
<accession>A0A9D4N5Q0</accession>
<gene>
    <name evidence="1" type="ORF">DPMN_011233</name>
</gene>
<keyword evidence="2" id="KW-1185">Reference proteome</keyword>
<dbReference type="EMBL" id="JAIWYP010000001">
    <property type="protein sequence ID" value="KAH3887217.1"/>
    <property type="molecule type" value="Genomic_DNA"/>
</dbReference>
<proteinExistence type="predicted"/>
<comment type="caution">
    <text evidence="1">The sequence shown here is derived from an EMBL/GenBank/DDBJ whole genome shotgun (WGS) entry which is preliminary data.</text>
</comment>
<protein>
    <submittedName>
        <fullName evidence="1">Uncharacterized protein</fullName>
    </submittedName>
</protein>
<evidence type="ECO:0000313" key="2">
    <source>
        <dbReference type="Proteomes" id="UP000828390"/>
    </source>
</evidence>
<reference evidence="1" key="2">
    <citation type="submission" date="2020-11" db="EMBL/GenBank/DDBJ databases">
        <authorList>
            <person name="McCartney M.A."/>
            <person name="Auch B."/>
            <person name="Kono T."/>
            <person name="Mallez S."/>
            <person name="Becker A."/>
            <person name="Gohl D.M."/>
            <person name="Silverstein K.A.T."/>
            <person name="Koren S."/>
            <person name="Bechman K.B."/>
            <person name="Herman A."/>
            <person name="Abrahante J.E."/>
            <person name="Garbe J."/>
        </authorList>
    </citation>
    <scope>NUCLEOTIDE SEQUENCE</scope>
    <source>
        <strain evidence="1">Duluth1</strain>
        <tissue evidence="1">Whole animal</tissue>
    </source>
</reference>
<organism evidence="1 2">
    <name type="scientific">Dreissena polymorpha</name>
    <name type="common">Zebra mussel</name>
    <name type="synonym">Mytilus polymorpha</name>
    <dbReference type="NCBI Taxonomy" id="45954"/>
    <lineage>
        <taxon>Eukaryota</taxon>
        <taxon>Metazoa</taxon>
        <taxon>Spiralia</taxon>
        <taxon>Lophotrochozoa</taxon>
        <taxon>Mollusca</taxon>
        <taxon>Bivalvia</taxon>
        <taxon>Autobranchia</taxon>
        <taxon>Heteroconchia</taxon>
        <taxon>Euheterodonta</taxon>
        <taxon>Imparidentia</taxon>
        <taxon>Neoheterodontei</taxon>
        <taxon>Myida</taxon>
        <taxon>Dreissenoidea</taxon>
        <taxon>Dreissenidae</taxon>
        <taxon>Dreissena</taxon>
    </lineage>
</organism>
<sequence>MDLSNDISKQEPYYSVCSNQVSEAVENLKFDSFKKSEYSNTEEGGDIYYTAEIVQNDFELKDAVVYIESEKIIQEAIIEHEPELYGVAENQVVSTSFSDRVETVEDVIEIADEEVGVKETFATSRCGTGSDVSELVDDMPTSKYLYGISVDSPISQNMETLVSESSDVLSLECEVVYDEFTVT</sequence>
<reference evidence="1" key="1">
    <citation type="journal article" date="2019" name="bioRxiv">
        <title>The Genome of the Zebra Mussel, Dreissena polymorpha: A Resource for Invasive Species Research.</title>
        <authorList>
            <person name="McCartney M.A."/>
            <person name="Auch B."/>
            <person name="Kono T."/>
            <person name="Mallez S."/>
            <person name="Zhang Y."/>
            <person name="Obille A."/>
            <person name="Becker A."/>
            <person name="Abrahante J.E."/>
            <person name="Garbe J."/>
            <person name="Badalamenti J.P."/>
            <person name="Herman A."/>
            <person name="Mangelson H."/>
            <person name="Liachko I."/>
            <person name="Sullivan S."/>
            <person name="Sone E.D."/>
            <person name="Koren S."/>
            <person name="Silverstein K.A.T."/>
            <person name="Beckman K.B."/>
            <person name="Gohl D.M."/>
        </authorList>
    </citation>
    <scope>NUCLEOTIDE SEQUENCE</scope>
    <source>
        <strain evidence="1">Duluth1</strain>
        <tissue evidence="1">Whole animal</tissue>
    </source>
</reference>
<dbReference type="AlphaFoldDB" id="A0A9D4N5Q0"/>